<reference evidence="1" key="2">
    <citation type="journal article" date="2015" name="Fish Shellfish Immunol.">
        <title>Early steps in the European eel (Anguilla anguilla)-Vibrio vulnificus interaction in the gills: Role of the RtxA13 toxin.</title>
        <authorList>
            <person name="Callol A."/>
            <person name="Pajuelo D."/>
            <person name="Ebbesson L."/>
            <person name="Teles M."/>
            <person name="MacKenzie S."/>
            <person name="Amaro C."/>
        </authorList>
    </citation>
    <scope>NUCLEOTIDE SEQUENCE</scope>
</reference>
<sequence>MLGILPGRSRTWLIYKINLWCTRSRPAE</sequence>
<dbReference type="EMBL" id="GBXM01088523">
    <property type="protein sequence ID" value="JAH20054.1"/>
    <property type="molecule type" value="Transcribed_RNA"/>
</dbReference>
<proteinExistence type="predicted"/>
<accession>A0A0E9QT93</accession>
<organism evidence="1">
    <name type="scientific">Anguilla anguilla</name>
    <name type="common">European freshwater eel</name>
    <name type="synonym">Muraena anguilla</name>
    <dbReference type="NCBI Taxonomy" id="7936"/>
    <lineage>
        <taxon>Eukaryota</taxon>
        <taxon>Metazoa</taxon>
        <taxon>Chordata</taxon>
        <taxon>Craniata</taxon>
        <taxon>Vertebrata</taxon>
        <taxon>Euteleostomi</taxon>
        <taxon>Actinopterygii</taxon>
        <taxon>Neopterygii</taxon>
        <taxon>Teleostei</taxon>
        <taxon>Anguilliformes</taxon>
        <taxon>Anguillidae</taxon>
        <taxon>Anguilla</taxon>
    </lineage>
</organism>
<dbReference type="AlphaFoldDB" id="A0A0E9QT93"/>
<protein>
    <submittedName>
        <fullName evidence="1">Uncharacterized protein</fullName>
    </submittedName>
</protein>
<evidence type="ECO:0000313" key="1">
    <source>
        <dbReference type="EMBL" id="JAH20054.1"/>
    </source>
</evidence>
<reference evidence="1" key="1">
    <citation type="submission" date="2014-11" db="EMBL/GenBank/DDBJ databases">
        <authorList>
            <person name="Amaro Gonzalez C."/>
        </authorList>
    </citation>
    <scope>NUCLEOTIDE SEQUENCE</scope>
</reference>
<name>A0A0E9QT93_ANGAN</name>